<dbReference type="OrthoDB" id="8068092at2759"/>
<feature type="non-terminal residue" evidence="1">
    <location>
        <position position="37"/>
    </location>
</feature>
<keyword evidence="2" id="KW-1185">Reference proteome</keyword>
<dbReference type="AlphaFoldDB" id="A0A6V7HGU8"/>
<protein>
    <submittedName>
        <fullName evidence="1">Uncharacterized protein</fullName>
    </submittedName>
</protein>
<evidence type="ECO:0000313" key="1">
    <source>
        <dbReference type="EMBL" id="CAD1479657.1"/>
    </source>
</evidence>
<accession>A0A6V7HGU8</accession>
<dbReference type="Proteomes" id="UP000752696">
    <property type="component" value="Unassembled WGS sequence"/>
</dbReference>
<sequence length="37" mass="4571">MFYKTSMNEDTLFKTLDLLWVRPRNFNNTELTLLYKN</sequence>
<reference evidence="1" key="1">
    <citation type="submission" date="2020-07" db="EMBL/GenBank/DDBJ databases">
        <authorList>
            <person name="Nazaruddin N."/>
        </authorList>
    </citation>
    <scope>NUCLEOTIDE SEQUENCE</scope>
</reference>
<dbReference type="EMBL" id="CAJDYZ010011557">
    <property type="protein sequence ID" value="CAD1479657.1"/>
    <property type="molecule type" value="Genomic_DNA"/>
</dbReference>
<evidence type="ECO:0000313" key="2">
    <source>
        <dbReference type="Proteomes" id="UP000752696"/>
    </source>
</evidence>
<comment type="caution">
    <text evidence="1">The sequence shown here is derived from an EMBL/GenBank/DDBJ whole genome shotgun (WGS) entry which is preliminary data.</text>
</comment>
<gene>
    <name evidence="1" type="ORF">MHI_LOCUS873578</name>
</gene>
<proteinExistence type="predicted"/>
<name>A0A6V7HGU8_9HYME</name>
<organism evidence="1 2">
    <name type="scientific">Heterotrigona itama</name>
    <dbReference type="NCBI Taxonomy" id="395501"/>
    <lineage>
        <taxon>Eukaryota</taxon>
        <taxon>Metazoa</taxon>
        <taxon>Ecdysozoa</taxon>
        <taxon>Arthropoda</taxon>
        <taxon>Hexapoda</taxon>
        <taxon>Insecta</taxon>
        <taxon>Pterygota</taxon>
        <taxon>Neoptera</taxon>
        <taxon>Endopterygota</taxon>
        <taxon>Hymenoptera</taxon>
        <taxon>Apocrita</taxon>
        <taxon>Aculeata</taxon>
        <taxon>Apoidea</taxon>
        <taxon>Anthophila</taxon>
        <taxon>Apidae</taxon>
        <taxon>Heterotrigona</taxon>
    </lineage>
</organism>